<dbReference type="PANTHER" id="PTHR32322">
    <property type="entry name" value="INNER MEMBRANE TRANSPORTER"/>
    <property type="match status" value="1"/>
</dbReference>
<dbReference type="InterPro" id="IPR037185">
    <property type="entry name" value="EmrE-like"/>
</dbReference>
<dbReference type="Pfam" id="PF00892">
    <property type="entry name" value="EamA"/>
    <property type="match status" value="2"/>
</dbReference>
<proteinExistence type="inferred from homology"/>
<feature type="transmembrane region" description="Helical" evidence="7">
    <location>
        <begin position="164"/>
        <end position="183"/>
    </location>
</feature>
<evidence type="ECO:0000256" key="7">
    <source>
        <dbReference type="SAM" id="Phobius"/>
    </source>
</evidence>
<evidence type="ECO:0000259" key="8">
    <source>
        <dbReference type="Pfam" id="PF00892"/>
    </source>
</evidence>
<keyword evidence="4 7" id="KW-0812">Transmembrane</keyword>
<evidence type="ECO:0000256" key="5">
    <source>
        <dbReference type="ARBA" id="ARBA00022989"/>
    </source>
</evidence>
<feature type="transmembrane region" description="Helical" evidence="7">
    <location>
        <begin position="84"/>
        <end position="102"/>
    </location>
</feature>
<feature type="domain" description="EamA" evidence="8">
    <location>
        <begin position="166"/>
        <end position="299"/>
    </location>
</feature>
<evidence type="ECO:0000256" key="2">
    <source>
        <dbReference type="ARBA" id="ARBA00007362"/>
    </source>
</evidence>
<evidence type="ECO:0000256" key="3">
    <source>
        <dbReference type="ARBA" id="ARBA00022475"/>
    </source>
</evidence>
<reference evidence="9 10" key="1">
    <citation type="submission" date="2023-07" db="EMBL/GenBank/DDBJ databases">
        <title>Genomic Encyclopedia of Type Strains, Phase IV (KMG-IV): sequencing the most valuable type-strain genomes for metagenomic binning, comparative biology and taxonomic classification.</title>
        <authorList>
            <person name="Goeker M."/>
        </authorList>
    </citation>
    <scope>NUCLEOTIDE SEQUENCE [LARGE SCALE GENOMIC DNA]</scope>
    <source>
        <strain evidence="9 10">DSM 23948</strain>
    </source>
</reference>
<dbReference type="RefSeq" id="WP_307150230.1">
    <property type="nucleotide sequence ID" value="NZ_JAUSTU010000008.1"/>
</dbReference>
<feature type="domain" description="EamA" evidence="8">
    <location>
        <begin position="14"/>
        <end position="153"/>
    </location>
</feature>
<dbReference type="Proteomes" id="UP001231362">
    <property type="component" value="Unassembled WGS sequence"/>
</dbReference>
<accession>A0ABT9V438</accession>
<evidence type="ECO:0000313" key="9">
    <source>
        <dbReference type="EMBL" id="MDQ0155699.1"/>
    </source>
</evidence>
<feature type="transmembrane region" description="Helical" evidence="7">
    <location>
        <begin position="224"/>
        <end position="246"/>
    </location>
</feature>
<evidence type="ECO:0000256" key="6">
    <source>
        <dbReference type="ARBA" id="ARBA00023136"/>
    </source>
</evidence>
<evidence type="ECO:0000256" key="4">
    <source>
        <dbReference type="ARBA" id="ARBA00022692"/>
    </source>
</evidence>
<evidence type="ECO:0000313" key="10">
    <source>
        <dbReference type="Proteomes" id="UP001231362"/>
    </source>
</evidence>
<dbReference type="InterPro" id="IPR050638">
    <property type="entry name" value="AA-Vitamin_Transporters"/>
</dbReference>
<gene>
    <name evidence="9" type="ORF">J2S07_002004</name>
</gene>
<comment type="subcellular location">
    <subcellularLocation>
        <location evidence="1">Cell membrane</location>
        <topology evidence="1">Multi-pass membrane protein</topology>
    </subcellularLocation>
</comment>
<dbReference type="Gene3D" id="1.10.3730.20">
    <property type="match status" value="1"/>
</dbReference>
<feature type="transmembrane region" description="Helical" evidence="7">
    <location>
        <begin position="284"/>
        <end position="301"/>
    </location>
</feature>
<name>A0ABT9V438_9BACL</name>
<comment type="similarity">
    <text evidence="2">Belongs to the EamA transporter family.</text>
</comment>
<protein>
    <submittedName>
        <fullName evidence="9">Drug/metabolite transporter (DMT)-like permease</fullName>
    </submittedName>
</protein>
<sequence>MNSGSTIAAIPRTKGFVLVLIAALLWGVSGTVAQFLFHQQGFSPEWLVVVRLLTAGVILLTFAYRKEKQRIWDIWKNKYESIGLVLFGILGMLAVQYTYFAAIAHGNAATATVLQYLSPILVTSFLAFKAKRLPTLKEMIAVVLAVLGTFFLVTQGSIKSLSISGWALFWGLSSAFALAFYTLQPGKLLARWGSMIVVGWGMFIGGVGFTFVHPPWKFEGEWSFSAYLALIFIILLGTVVPFYCYLESLKYLHASETSLLACVEPLSAVLCSVIWLHVSFGLPEWFGTACILSTIAVLSITKESSQKGKSKH</sequence>
<feature type="transmembrane region" description="Helical" evidence="7">
    <location>
        <begin position="140"/>
        <end position="158"/>
    </location>
</feature>
<dbReference type="SUPFAM" id="SSF103481">
    <property type="entry name" value="Multidrug resistance efflux transporter EmrE"/>
    <property type="match status" value="2"/>
</dbReference>
<keyword evidence="5 7" id="KW-1133">Transmembrane helix</keyword>
<feature type="transmembrane region" description="Helical" evidence="7">
    <location>
        <begin position="46"/>
        <end position="64"/>
    </location>
</feature>
<organism evidence="9 10">
    <name type="scientific">Anoxybacillus andreesenii</name>
    <dbReference type="NCBI Taxonomy" id="1325932"/>
    <lineage>
        <taxon>Bacteria</taxon>
        <taxon>Bacillati</taxon>
        <taxon>Bacillota</taxon>
        <taxon>Bacilli</taxon>
        <taxon>Bacillales</taxon>
        <taxon>Anoxybacillaceae</taxon>
        <taxon>Anoxybacillus</taxon>
    </lineage>
</organism>
<feature type="transmembrane region" description="Helical" evidence="7">
    <location>
        <begin position="258"/>
        <end position="278"/>
    </location>
</feature>
<evidence type="ECO:0000256" key="1">
    <source>
        <dbReference type="ARBA" id="ARBA00004651"/>
    </source>
</evidence>
<keyword evidence="6 7" id="KW-0472">Membrane</keyword>
<dbReference type="PANTHER" id="PTHR32322:SF18">
    <property type="entry name" value="S-ADENOSYLMETHIONINE_S-ADENOSYLHOMOCYSTEINE TRANSPORTER"/>
    <property type="match status" value="1"/>
</dbReference>
<dbReference type="EMBL" id="JAUSTU010000008">
    <property type="protein sequence ID" value="MDQ0155699.1"/>
    <property type="molecule type" value="Genomic_DNA"/>
</dbReference>
<dbReference type="InterPro" id="IPR000620">
    <property type="entry name" value="EamA_dom"/>
</dbReference>
<keyword evidence="3" id="KW-1003">Cell membrane</keyword>
<keyword evidence="10" id="KW-1185">Reference proteome</keyword>
<feature type="transmembrane region" description="Helical" evidence="7">
    <location>
        <begin position="195"/>
        <end position="212"/>
    </location>
</feature>
<comment type="caution">
    <text evidence="9">The sequence shown here is derived from an EMBL/GenBank/DDBJ whole genome shotgun (WGS) entry which is preliminary data.</text>
</comment>
<feature type="transmembrane region" description="Helical" evidence="7">
    <location>
        <begin position="108"/>
        <end position="128"/>
    </location>
</feature>